<reference evidence="1 2" key="1">
    <citation type="submission" date="2023-07" db="EMBL/GenBank/DDBJ databases">
        <title>Sequencing the genomes of 1000 actinobacteria strains.</title>
        <authorList>
            <person name="Klenk H.-P."/>
        </authorList>
    </citation>
    <scope>NUCLEOTIDE SEQUENCE [LARGE SCALE GENOMIC DNA]</scope>
    <source>
        <strain evidence="1 2">DSM 20167</strain>
    </source>
</reference>
<protein>
    <submittedName>
        <fullName evidence="1">Uncharacterized protein</fullName>
    </submittedName>
</protein>
<evidence type="ECO:0000313" key="2">
    <source>
        <dbReference type="Proteomes" id="UP001183817"/>
    </source>
</evidence>
<dbReference type="Proteomes" id="UP001183817">
    <property type="component" value="Unassembled WGS sequence"/>
</dbReference>
<gene>
    <name evidence="1" type="ORF">J2S64_002179</name>
</gene>
<sequence length="37" mass="3868">MEGISPTTGLDCTIRTAAEPGPTVYLITFKLPSRGSS</sequence>
<evidence type="ECO:0000313" key="1">
    <source>
        <dbReference type="EMBL" id="MDR7358488.1"/>
    </source>
</evidence>
<comment type="caution">
    <text evidence="1">The sequence shown here is derived from an EMBL/GenBank/DDBJ whole genome shotgun (WGS) entry which is preliminary data.</text>
</comment>
<keyword evidence="2" id="KW-1185">Reference proteome</keyword>
<name>A0ABU2BIQ6_9MICC</name>
<proteinExistence type="predicted"/>
<dbReference type="EMBL" id="JAVDYI010000001">
    <property type="protein sequence ID" value="MDR7358488.1"/>
    <property type="molecule type" value="Genomic_DNA"/>
</dbReference>
<accession>A0ABU2BIQ6</accession>
<organism evidence="1 2">
    <name type="scientific">Paeniglutamicibacter sulfureus</name>
    <dbReference type="NCBI Taxonomy" id="43666"/>
    <lineage>
        <taxon>Bacteria</taxon>
        <taxon>Bacillati</taxon>
        <taxon>Actinomycetota</taxon>
        <taxon>Actinomycetes</taxon>
        <taxon>Micrococcales</taxon>
        <taxon>Micrococcaceae</taxon>
        <taxon>Paeniglutamicibacter</taxon>
    </lineage>
</organism>